<dbReference type="Proteomes" id="UP000678679">
    <property type="component" value="Chromosome 1"/>
</dbReference>
<reference evidence="2 3" key="1">
    <citation type="submission" date="2021-05" db="EMBL/GenBank/DDBJ databases">
        <title>Comparative genomic studies on the polysaccharide-degrading batcterial strains of the Flammeovirga genus.</title>
        <authorList>
            <person name="Zewei F."/>
            <person name="Zheng Z."/>
            <person name="Yu L."/>
            <person name="Ruyue G."/>
            <person name="Yanhong M."/>
            <person name="Yuanyuan C."/>
            <person name="Jingyan G."/>
            <person name="Wenjun H."/>
        </authorList>
    </citation>
    <scope>NUCLEOTIDE SEQUENCE [LARGE SCALE GENOMIC DNA]</scope>
    <source>
        <strain evidence="2 3">NBRC:100898</strain>
    </source>
</reference>
<feature type="signal peptide" evidence="1">
    <location>
        <begin position="1"/>
        <end position="20"/>
    </location>
</feature>
<accession>A0AAX1N519</accession>
<dbReference type="EMBL" id="CP076132">
    <property type="protein sequence ID" value="QWG02668.1"/>
    <property type="molecule type" value="Genomic_DNA"/>
</dbReference>
<evidence type="ECO:0000313" key="2">
    <source>
        <dbReference type="EMBL" id="QWG02668.1"/>
    </source>
</evidence>
<proteinExistence type="predicted"/>
<dbReference type="AlphaFoldDB" id="A0AAX1N519"/>
<evidence type="ECO:0000313" key="3">
    <source>
        <dbReference type="Proteomes" id="UP000678679"/>
    </source>
</evidence>
<sequence length="185" mass="22160">MTKKLITLFIFCLWSMTSFAQLDATTSKKLDQYLEENTKVTHKEIVGEAISKILKHKVYFISMRIQGMYNITGFNTSEFIVIEIGDKVKRFEWENTNTDMPEFLCYIKDDFVLNEKTAQMFQDLLDKIYPVEDWKSQHKEFLQKDGKWYFLRDKFFDKKQGFEITVDDNGKITFIKYILKFEIDQ</sequence>
<dbReference type="RefSeq" id="WP_169666492.1">
    <property type="nucleotide sequence ID" value="NZ_CP076132.1"/>
</dbReference>
<dbReference type="KEGG" id="fya:KMW28_03575"/>
<protein>
    <submittedName>
        <fullName evidence="2">Uncharacterized protein</fullName>
    </submittedName>
</protein>
<evidence type="ECO:0000256" key="1">
    <source>
        <dbReference type="SAM" id="SignalP"/>
    </source>
</evidence>
<keyword evidence="3" id="KW-1185">Reference proteome</keyword>
<keyword evidence="1" id="KW-0732">Signal</keyword>
<organism evidence="2 3">
    <name type="scientific">Flammeovirga yaeyamensis</name>
    <dbReference type="NCBI Taxonomy" id="367791"/>
    <lineage>
        <taxon>Bacteria</taxon>
        <taxon>Pseudomonadati</taxon>
        <taxon>Bacteroidota</taxon>
        <taxon>Cytophagia</taxon>
        <taxon>Cytophagales</taxon>
        <taxon>Flammeovirgaceae</taxon>
        <taxon>Flammeovirga</taxon>
    </lineage>
</organism>
<name>A0AAX1N519_9BACT</name>
<gene>
    <name evidence="2" type="ORF">KMW28_03575</name>
</gene>
<feature type="chain" id="PRO_5043353967" evidence="1">
    <location>
        <begin position="21"/>
        <end position="185"/>
    </location>
</feature>